<feature type="compositionally biased region" description="Acidic residues" evidence="5">
    <location>
        <begin position="45"/>
        <end position="55"/>
    </location>
</feature>
<evidence type="ECO:0000256" key="3">
    <source>
        <dbReference type="ARBA" id="ARBA00022448"/>
    </source>
</evidence>
<dbReference type="Proteomes" id="UP000182977">
    <property type="component" value="Chromosome I"/>
</dbReference>
<keyword evidence="4 6" id="KW-0732">Signal</keyword>
<dbReference type="RefSeq" id="WP_046771486.1">
    <property type="nucleotide sequence ID" value="NZ_LBMC01000043.1"/>
</dbReference>
<dbReference type="InterPro" id="IPR006059">
    <property type="entry name" value="SBP"/>
</dbReference>
<organism evidence="7 8">
    <name type="scientific">Jiangella alkaliphila</name>
    <dbReference type="NCBI Taxonomy" id="419479"/>
    <lineage>
        <taxon>Bacteria</taxon>
        <taxon>Bacillati</taxon>
        <taxon>Actinomycetota</taxon>
        <taxon>Actinomycetes</taxon>
        <taxon>Jiangellales</taxon>
        <taxon>Jiangellaceae</taxon>
        <taxon>Jiangella</taxon>
    </lineage>
</organism>
<dbReference type="Pfam" id="PF01547">
    <property type="entry name" value="SBP_bac_1"/>
    <property type="match status" value="1"/>
</dbReference>
<evidence type="ECO:0000313" key="7">
    <source>
        <dbReference type="EMBL" id="SDU86081.1"/>
    </source>
</evidence>
<comment type="subcellular location">
    <subcellularLocation>
        <location evidence="1">Cell envelope</location>
    </subcellularLocation>
</comment>
<evidence type="ECO:0000313" key="8">
    <source>
        <dbReference type="Proteomes" id="UP000182977"/>
    </source>
</evidence>
<sequence length="452" mass="47087">MTTRRTATRPRPRPKHRASLLGALTLVALTAAACGSPGTDAPESAPDEASTDLGDEPVVVDITMDTTQVESLRPLTDAFTAEHPNVTFEITGEQFDALQQNAPRLMTGAAPPDLISLPTPGNTVEDGLVRNLDVYAEAYGWTDFPASQLNQWRIDADGTRGTGSLYGMGIGFTLTGVYYNKTLAAQAGIDGPPATLADFERDLAAAATTGVTPLITSGKDGLVFFPYQSLLLAQGTAAPVTEWVFNAPDASIDTPEAVEAARTLQDWAAAGYLAPDVAAIDASTAVAQFAAGEGVYFVSGNWQAATLGEQLGDDVGFFLFPAADDHPRAAMSDPANFVIPAEAEDADAAAAFLDFTFSDQGRELVVANQGLAPGGPADAPVPASTVPVVSDALQAFTDLGRDDGIVPFVGNATASFFSATLTPQLQLLLAGRVTPEDFAATLQADYESQLGR</sequence>
<dbReference type="OrthoDB" id="358201at2"/>
<feature type="chain" id="PRO_5009279834" evidence="6">
    <location>
        <begin position="34"/>
        <end position="452"/>
    </location>
</feature>
<dbReference type="EMBL" id="LT629791">
    <property type="protein sequence ID" value="SDU86081.1"/>
    <property type="molecule type" value="Genomic_DNA"/>
</dbReference>
<feature type="region of interest" description="Disordered" evidence="5">
    <location>
        <begin position="35"/>
        <end position="55"/>
    </location>
</feature>
<dbReference type="PROSITE" id="PS51257">
    <property type="entry name" value="PROKAR_LIPOPROTEIN"/>
    <property type="match status" value="1"/>
</dbReference>
<protein>
    <submittedName>
        <fullName evidence="7">Raffinose/stachyose/melibiose transport system substrate-binding protein</fullName>
    </submittedName>
</protein>
<dbReference type="GO" id="GO:0030313">
    <property type="term" value="C:cell envelope"/>
    <property type="evidence" value="ECO:0007669"/>
    <property type="project" value="UniProtKB-SubCell"/>
</dbReference>
<dbReference type="Gene3D" id="3.40.190.10">
    <property type="entry name" value="Periplasmic binding protein-like II"/>
    <property type="match status" value="2"/>
</dbReference>
<name>A0A1H2LZM4_9ACTN</name>
<proteinExistence type="inferred from homology"/>
<evidence type="ECO:0000256" key="2">
    <source>
        <dbReference type="ARBA" id="ARBA00008520"/>
    </source>
</evidence>
<dbReference type="STRING" id="419479.SAMN04488563_6848"/>
<evidence type="ECO:0000256" key="5">
    <source>
        <dbReference type="SAM" id="MobiDB-lite"/>
    </source>
</evidence>
<evidence type="ECO:0000256" key="1">
    <source>
        <dbReference type="ARBA" id="ARBA00004196"/>
    </source>
</evidence>
<feature type="signal peptide" evidence="6">
    <location>
        <begin position="1"/>
        <end position="33"/>
    </location>
</feature>
<reference evidence="8" key="1">
    <citation type="submission" date="2016-10" db="EMBL/GenBank/DDBJ databases">
        <authorList>
            <person name="Varghese N."/>
            <person name="Submissions S."/>
        </authorList>
    </citation>
    <scope>NUCLEOTIDE SEQUENCE [LARGE SCALE GENOMIC DNA]</scope>
    <source>
        <strain evidence="8">DSM 45079</strain>
    </source>
</reference>
<gene>
    <name evidence="7" type="ORF">SAMN04488563_6848</name>
</gene>
<comment type="similarity">
    <text evidence="2">Belongs to the bacterial solute-binding protein 1 family.</text>
</comment>
<keyword evidence="3" id="KW-0813">Transport</keyword>
<evidence type="ECO:0000256" key="4">
    <source>
        <dbReference type="ARBA" id="ARBA00022729"/>
    </source>
</evidence>
<dbReference type="SUPFAM" id="SSF53850">
    <property type="entry name" value="Periplasmic binding protein-like II"/>
    <property type="match status" value="1"/>
</dbReference>
<keyword evidence="8" id="KW-1185">Reference proteome</keyword>
<dbReference type="AlphaFoldDB" id="A0A1H2LZM4"/>
<accession>A0A1H2LZM4</accession>
<dbReference type="PANTHER" id="PTHR43649:SF31">
    <property type="entry name" value="SN-GLYCEROL-3-PHOSPHATE-BINDING PERIPLASMIC PROTEIN UGPB"/>
    <property type="match status" value="1"/>
</dbReference>
<dbReference type="InterPro" id="IPR050490">
    <property type="entry name" value="Bact_solute-bd_prot1"/>
</dbReference>
<evidence type="ECO:0000256" key="6">
    <source>
        <dbReference type="SAM" id="SignalP"/>
    </source>
</evidence>
<dbReference type="PANTHER" id="PTHR43649">
    <property type="entry name" value="ARABINOSE-BINDING PROTEIN-RELATED"/>
    <property type="match status" value="1"/>
</dbReference>